<dbReference type="AlphaFoldDB" id="K3X692"/>
<dbReference type="PROSITE" id="PS50222">
    <property type="entry name" value="EF_HAND_2"/>
    <property type="match status" value="1"/>
</dbReference>
<dbReference type="VEuPathDB" id="FungiDB:PYU1_G012715"/>
<evidence type="ECO:0000313" key="4">
    <source>
        <dbReference type="Proteomes" id="UP000019132"/>
    </source>
</evidence>
<dbReference type="SUPFAM" id="SSF47473">
    <property type="entry name" value="EF-hand"/>
    <property type="match status" value="1"/>
</dbReference>
<evidence type="ECO:0000259" key="2">
    <source>
        <dbReference type="PROSITE" id="PS50222"/>
    </source>
</evidence>
<evidence type="ECO:0000313" key="3">
    <source>
        <dbReference type="EnsemblProtists" id="PYU1_T012741"/>
    </source>
</evidence>
<dbReference type="GO" id="GO:0005509">
    <property type="term" value="F:calcium ion binding"/>
    <property type="evidence" value="ECO:0007669"/>
    <property type="project" value="InterPro"/>
</dbReference>
<dbReference type="STRING" id="431595.K3X692"/>
<dbReference type="HOGENOM" id="CLU_2909037_0_0_1"/>
<name>K3X692_GLOUD</name>
<dbReference type="InterPro" id="IPR018247">
    <property type="entry name" value="EF_Hand_1_Ca_BS"/>
</dbReference>
<sequence length="62" mass="7178">MEESFVVLLAEQDSDAYATEEELTLLMEVIDTNADGLITEQDFLLFAYRSFLRWRKSNASQL</sequence>
<accession>K3X692</accession>
<feature type="domain" description="EF-hand" evidence="2">
    <location>
        <begin position="18"/>
        <end position="53"/>
    </location>
</feature>
<dbReference type="Proteomes" id="UP000019132">
    <property type="component" value="Unassembled WGS sequence"/>
</dbReference>
<protein>
    <recommendedName>
        <fullName evidence="2">EF-hand domain-containing protein</fullName>
    </recommendedName>
</protein>
<organism evidence="3 4">
    <name type="scientific">Globisporangium ultimum (strain ATCC 200006 / CBS 805.95 / DAOM BR144)</name>
    <name type="common">Pythium ultimum</name>
    <dbReference type="NCBI Taxonomy" id="431595"/>
    <lineage>
        <taxon>Eukaryota</taxon>
        <taxon>Sar</taxon>
        <taxon>Stramenopiles</taxon>
        <taxon>Oomycota</taxon>
        <taxon>Peronosporomycetes</taxon>
        <taxon>Pythiales</taxon>
        <taxon>Pythiaceae</taxon>
        <taxon>Globisporangium</taxon>
    </lineage>
</organism>
<keyword evidence="1" id="KW-0106">Calcium</keyword>
<dbReference type="InParanoid" id="K3X692"/>
<keyword evidence="4" id="KW-1185">Reference proteome</keyword>
<dbReference type="InterPro" id="IPR002048">
    <property type="entry name" value="EF_hand_dom"/>
</dbReference>
<dbReference type="EnsemblProtists" id="PYU1_T012741">
    <property type="protein sequence ID" value="PYU1_T012741"/>
    <property type="gene ID" value="PYU1_G012715"/>
</dbReference>
<dbReference type="EMBL" id="GL376588">
    <property type="status" value="NOT_ANNOTATED_CDS"/>
    <property type="molecule type" value="Genomic_DNA"/>
</dbReference>
<reference evidence="3" key="3">
    <citation type="submission" date="2015-02" db="UniProtKB">
        <authorList>
            <consortium name="EnsemblProtists"/>
        </authorList>
    </citation>
    <scope>IDENTIFICATION</scope>
    <source>
        <strain evidence="3">DAOM BR144</strain>
    </source>
</reference>
<reference evidence="4" key="1">
    <citation type="journal article" date="2010" name="Genome Biol.">
        <title>Genome sequence of the necrotrophic plant pathogen Pythium ultimum reveals original pathogenicity mechanisms and effector repertoire.</title>
        <authorList>
            <person name="Levesque C.A."/>
            <person name="Brouwer H."/>
            <person name="Cano L."/>
            <person name="Hamilton J.P."/>
            <person name="Holt C."/>
            <person name="Huitema E."/>
            <person name="Raffaele S."/>
            <person name="Robideau G.P."/>
            <person name="Thines M."/>
            <person name="Win J."/>
            <person name="Zerillo M.M."/>
            <person name="Beakes G.W."/>
            <person name="Boore J.L."/>
            <person name="Busam D."/>
            <person name="Dumas B."/>
            <person name="Ferriera S."/>
            <person name="Fuerstenberg S.I."/>
            <person name="Gachon C.M."/>
            <person name="Gaulin E."/>
            <person name="Govers F."/>
            <person name="Grenville-Briggs L."/>
            <person name="Horner N."/>
            <person name="Hostetler J."/>
            <person name="Jiang R.H."/>
            <person name="Johnson J."/>
            <person name="Krajaejun T."/>
            <person name="Lin H."/>
            <person name="Meijer H.J."/>
            <person name="Moore B."/>
            <person name="Morris P."/>
            <person name="Phuntmart V."/>
            <person name="Puiu D."/>
            <person name="Shetty J."/>
            <person name="Stajich J.E."/>
            <person name="Tripathy S."/>
            <person name="Wawra S."/>
            <person name="van West P."/>
            <person name="Whitty B.R."/>
            <person name="Coutinho P.M."/>
            <person name="Henrissat B."/>
            <person name="Martin F."/>
            <person name="Thomas P.D."/>
            <person name="Tyler B.M."/>
            <person name="De Vries R.P."/>
            <person name="Kamoun S."/>
            <person name="Yandell M."/>
            <person name="Tisserat N."/>
            <person name="Buell C.R."/>
        </authorList>
    </citation>
    <scope>NUCLEOTIDE SEQUENCE</scope>
    <source>
        <strain evidence="4">DAOM:BR144</strain>
    </source>
</reference>
<dbReference type="InterPro" id="IPR011992">
    <property type="entry name" value="EF-hand-dom_pair"/>
</dbReference>
<dbReference type="PROSITE" id="PS00018">
    <property type="entry name" value="EF_HAND_1"/>
    <property type="match status" value="1"/>
</dbReference>
<evidence type="ECO:0000256" key="1">
    <source>
        <dbReference type="ARBA" id="ARBA00022837"/>
    </source>
</evidence>
<reference evidence="4" key="2">
    <citation type="submission" date="2010-04" db="EMBL/GenBank/DDBJ databases">
        <authorList>
            <person name="Buell R."/>
            <person name="Hamilton J."/>
            <person name="Hostetler J."/>
        </authorList>
    </citation>
    <scope>NUCLEOTIDE SEQUENCE [LARGE SCALE GENOMIC DNA]</scope>
    <source>
        <strain evidence="4">DAOM:BR144</strain>
    </source>
</reference>
<proteinExistence type="predicted"/>